<organism evidence="1 2">
    <name type="scientific">Panagrolaimus sp. JU765</name>
    <dbReference type="NCBI Taxonomy" id="591449"/>
    <lineage>
        <taxon>Eukaryota</taxon>
        <taxon>Metazoa</taxon>
        <taxon>Ecdysozoa</taxon>
        <taxon>Nematoda</taxon>
        <taxon>Chromadorea</taxon>
        <taxon>Rhabditida</taxon>
        <taxon>Tylenchina</taxon>
        <taxon>Panagrolaimomorpha</taxon>
        <taxon>Panagrolaimoidea</taxon>
        <taxon>Panagrolaimidae</taxon>
        <taxon>Panagrolaimus</taxon>
    </lineage>
</organism>
<sequence>MLSSFLYCLLFLIIQTSGFENFRSPLDDSDYAHYYDDNNEVKPEPSVVIPSQDDFNKLPKCQQPCTKHLAKAFDVALKATNHYERYYGVCEKYNETLKCMGELQECGNQMFFNVLTSGLKYMCEEQRDAFEATIECVDAASVQVIPECNTQCNTKAKLANWAMQSGILGGFQRGEKAPLLNPEMMRTIMQDGCALADCHLQCMKTKFNNRCEGNAGNLISEMVVRPIAYTQQQQSFRMIANVMGLFIPQQCSFVVNEESLSKFRIDPKLDQDLRNLYKNRKEELEQQNSLTNNGQDEIPSLPIPTSIPSPLDYDYDAGNNQKNDAETEIKPTEYELIEEDETAQILQESEAGNFTVTTESPEQTATPEMVDKNRGFVDVGYICHFIAEEHKKFYSVCL</sequence>
<accession>A0AC34Q1J9</accession>
<name>A0AC34Q1J9_9BILA</name>
<dbReference type="WBParaSite" id="JU765_v2.g12092.t1">
    <property type="protein sequence ID" value="JU765_v2.g12092.t1"/>
    <property type="gene ID" value="JU765_v2.g12092"/>
</dbReference>
<dbReference type="Proteomes" id="UP000887576">
    <property type="component" value="Unplaced"/>
</dbReference>
<evidence type="ECO:0000313" key="2">
    <source>
        <dbReference type="WBParaSite" id="JU765_v2.g12092.t1"/>
    </source>
</evidence>
<evidence type="ECO:0000313" key="1">
    <source>
        <dbReference type="Proteomes" id="UP000887576"/>
    </source>
</evidence>
<protein>
    <submittedName>
        <fullName evidence="2">Chondroitin proteoglycan 4 domain-containing protein</fullName>
    </submittedName>
</protein>
<proteinExistence type="predicted"/>
<reference evidence="2" key="1">
    <citation type="submission" date="2022-11" db="UniProtKB">
        <authorList>
            <consortium name="WormBaseParasite"/>
        </authorList>
    </citation>
    <scope>IDENTIFICATION</scope>
</reference>